<dbReference type="Proteomes" id="UP001174934">
    <property type="component" value="Unassembled WGS sequence"/>
</dbReference>
<evidence type="ECO:0000256" key="1">
    <source>
        <dbReference type="SAM" id="MobiDB-lite"/>
    </source>
</evidence>
<reference evidence="2" key="1">
    <citation type="submission" date="2023-06" db="EMBL/GenBank/DDBJ databases">
        <title>Genome-scale phylogeny and comparative genomics of the fungal order Sordariales.</title>
        <authorList>
            <consortium name="Lawrence Berkeley National Laboratory"/>
            <person name="Hensen N."/>
            <person name="Bonometti L."/>
            <person name="Westerberg I."/>
            <person name="Brannstrom I.O."/>
            <person name="Guillou S."/>
            <person name="Cros-Aarteil S."/>
            <person name="Calhoun S."/>
            <person name="Haridas S."/>
            <person name="Kuo A."/>
            <person name="Mondo S."/>
            <person name="Pangilinan J."/>
            <person name="Riley R."/>
            <person name="LaButti K."/>
            <person name="Andreopoulos B."/>
            <person name="Lipzen A."/>
            <person name="Chen C."/>
            <person name="Yanf M."/>
            <person name="Daum C."/>
            <person name="Ng V."/>
            <person name="Clum A."/>
            <person name="Steindorff A."/>
            <person name="Ohm R."/>
            <person name="Martin F."/>
            <person name="Silar P."/>
            <person name="Natvig D."/>
            <person name="Lalanne C."/>
            <person name="Gautier V."/>
            <person name="Ament-velasquez S.L."/>
            <person name="Kruys A."/>
            <person name="Hutchinson M.I."/>
            <person name="Powell A.J."/>
            <person name="Barry K."/>
            <person name="Miller A.N."/>
            <person name="Grigoriev I.V."/>
            <person name="Debuchy R."/>
            <person name="Gladieux P."/>
            <person name="Thoren M.H."/>
            <person name="Johannesson H."/>
        </authorList>
    </citation>
    <scope>NUCLEOTIDE SEQUENCE</scope>
    <source>
        <strain evidence="2">SMH3391-2</strain>
    </source>
</reference>
<feature type="region of interest" description="Disordered" evidence="1">
    <location>
        <begin position="98"/>
        <end position="179"/>
    </location>
</feature>
<feature type="compositionally biased region" description="Basic residues" evidence="1">
    <location>
        <begin position="119"/>
        <end position="134"/>
    </location>
</feature>
<organism evidence="2 3">
    <name type="scientific">Bombardia bombarda</name>
    <dbReference type="NCBI Taxonomy" id="252184"/>
    <lineage>
        <taxon>Eukaryota</taxon>
        <taxon>Fungi</taxon>
        <taxon>Dikarya</taxon>
        <taxon>Ascomycota</taxon>
        <taxon>Pezizomycotina</taxon>
        <taxon>Sordariomycetes</taxon>
        <taxon>Sordariomycetidae</taxon>
        <taxon>Sordariales</taxon>
        <taxon>Lasiosphaeriaceae</taxon>
        <taxon>Bombardia</taxon>
    </lineage>
</organism>
<dbReference type="AlphaFoldDB" id="A0AA39X050"/>
<name>A0AA39X050_9PEZI</name>
<dbReference type="EMBL" id="JAULSR010000003">
    <property type="protein sequence ID" value="KAK0624813.1"/>
    <property type="molecule type" value="Genomic_DNA"/>
</dbReference>
<feature type="compositionally biased region" description="Polar residues" evidence="1">
    <location>
        <begin position="157"/>
        <end position="166"/>
    </location>
</feature>
<protein>
    <submittedName>
        <fullName evidence="2">Uncharacterized protein</fullName>
    </submittedName>
</protein>
<gene>
    <name evidence="2" type="ORF">B0T17DRAFT_616979</name>
</gene>
<sequence length="261" mass="28751">MELEGAGLNLSVEQASQSPLRFRHGCIAVKGSKVIGQGYNDHRSGYHSGRHNANMCLCQQPASRRRLTPYFNGAMRSDRTSSASVSRLRWANRASNGVPARLRDTSGSLEDADGQLGRHQQKRGSNKNHNHGNMRRNDKLSETRSAANDPHEPINLRTASSPQTCPSKPKPSPRSTNSRPCYRCVSYMVSVGIKRVFWTNGEGRWECAKVRDLVDLIEGLGTSHSKSRSSREGAEPVMDVASPGVFVIKHEVLMLGKMTGL</sequence>
<keyword evidence="3" id="KW-1185">Reference proteome</keyword>
<comment type="caution">
    <text evidence="2">The sequence shown here is derived from an EMBL/GenBank/DDBJ whole genome shotgun (WGS) entry which is preliminary data.</text>
</comment>
<evidence type="ECO:0000313" key="3">
    <source>
        <dbReference type="Proteomes" id="UP001174934"/>
    </source>
</evidence>
<accession>A0AA39X050</accession>
<proteinExistence type="predicted"/>
<evidence type="ECO:0000313" key="2">
    <source>
        <dbReference type="EMBL" id="KAK0624813.1"/>
    </source>
</evidence>
<dbReference type="Gene3D" id="3.40.140.10">
    <property type="entry name" value="Cytidine Deaminase, domain 2"/>
    <property type="match status" value="1"/>
</dbReference>